<reference evidence="4" key="1">
    <citation type="submission" date="2022-08" db="UniProtKB">
        <authorList>
            <consortium name="EnsemblMetazoa"/>
        </authorList>
    </citation>
    <scope>IDENTIFICATION</scope>
    <source>
        <strain evidence="4">05x7-T-G4-1.051#20</strain>
    </source>
</reference>
<evidence type="ECO:0000256" key="1">
    <source>
        <dbReference type="ARBA" id="ARBA00004613"/>
    </source>
</evidence>
<dbReference type="Pfam" id="PF00386">
    <property type="entry name" value="C1q"/>
    <property type="match status" value="1"/>
</dbReference>
<evidence type="ECO:0000313" key="5">
    <source>
        <dbReference type="Proteomes" id="UP000005408"/>
    </source>
</evidence>
<protein>
    <recommendedName>
        <fullName evidence="3">C1q domain-containing protein</fullName>
    </recommendedName>
</protein>
<feature type="domain" description="C1q" evidence="3">
    <location>
        <begin position="124"/>
        <end position="255"/>
    </location>
</feature>
<dbReference type="Proteomes" id="UP000005408">
    <property type="component" value="Unassembled WGS sequence"/>
</dbReference>
<evidence type="ECO:0000259" key="3">
    <source>
        <dbReference type="PROSITE" id="PS50871"/>
    </source>
</evidence>
<organism evidence="4 5">
    <name type="scientific">Magallana gigas</name>
    <name type="common">Pacific oyster</name>
    <name type="synonym">Crassostrea gigas</name>
    <dbReference type="NCBI Taxonomy" id="29159"/>
    <lineage>
        <taxon>Eukaryota</taxon>
        <taxon>Metazoa</taxon>
        <taxon>Spiralia</taxon>
        <taxon>Lophotrochozoa</taxon>
        <taxon>Mollusca</taxon>
        <taxon>Bivalvia</taxon>
        <taxon>Autobranchia</taxon>
        <taxon>Pteriomorphia</taxon>
        <taxon>Ostreida</taxon>
        <taxon>Ostreoidea</taxon>
        <taxon>Ostreidae</taxon>
        <taxon>Magallana</taxon>
    </lineage>
</organism>
<sequence>MNMHILNHLVDDIRISMYEEFQEFMQMADTILSDNLKMLDQMASEHRAEMEDHYITIGDYITHLEELLSKYKGDTDVETQKQTKRAQVNLLKSLIYDNTKATVTLDSSALKQLIRLSSASDSASSKQHVSFSVNLDYNPQTLGAGQTVKYDAVLINDGNGYDDRTVVFTCPVAGTYMFVVDSLSYPGIWLLLKVNKKTVGFIHVSSAHKGNPLIQISRTVIVKLKSGDHVKVENLRNNAYVHDDLYSGFTGVLLY</sequence>
<evidence type="ECO:0000256" key="2">
    <source>
        <dbReference type="ARBA" id="ARBA00022525"/>
    </source>
</evidence>
<dbReference type="GO" id="GO:0005576">
    <property type="term" value="C:extracellular region"/>
    <property type="evidence" value="ECO:0007669"/>
    <property type="project" value="UniProtKB-SubCell"/>
</dbReference>
<dbReference type="PRINTS" id="PR00007">
    <property type="entry name" value="COMPLEMNTC1Q"/>
</dbReference>
<name>A0A8W8IHU6_MAGGI</name>
<dbReference type="InterPro" id="IPR008983">
    <property type="entry name" value="Tumour_necrosis_fac-like_dom"/>
</dbReference>
<dbReference type="SMART" id="SM00110">
    <property type="entry name" value="C1Q"/>
    <property type="match status" value="1"/>
</dbReference>
<dbReference type="SUPFAM" id="SSF49842">
    <property type="entry name" value="TNF-like"/>
    <property type="match status" value="1"/>
</dbReference>
<keyword evidence="5" id="KW-1185">Reference proteome</keyword>
<dbReference type="AlphaFoldDB" id="A0A8W8IHU6"/>
<dbReference type="PROSITE" id="PS50871">
    <property type="entry name" value="C1Q"/>
    <property type="match status" value="1"/>
</dbReference>
<evidence type="ECO:0000313" key="4">
    <source>
        <dbReference type="EnsemblMetazoa" id="G14049.1:cds"/>
    </source>
</evidence>
<proteinExistence type="predicted"/>
<accession>A0A8W8IHU6</accession>
<dbReference type="InterPro" id="IPR001073">
    <property type="entry name" value="C1q_dom"/>
</dbReference>
<dbReference type="Gene3D" id="2.60.120.40">
    <property type="match status" value="1"/>
</dbReference>
<dbReference type="PANTHER" id="PTHR15427">
    <property type="entry name" value="EMILIN ELASTIN MICROFIBRIL INTERFACE-LOCATED PROTEIN ELASTIN MICROFIBRIL INTERFACER"/>
    <property type="match status" value="1"/>
</dbReference>
<dbReference type="EnsemblMetazoa" id="G14049.1">
    <property type="protein sequence ID" value="G14049.1:cds"/>
    <property type="gene ID" value="G14049"/>
</dbReference>
<dbReference type="InterPro" id="IPR050392">
    <property type="entry name" value="Collagen/C1q_domain"/>
</dbReference>
<comment type="subcellular location">
    <subcellularLocation>
        <location evidence="1">Secreted</location>
    </subcellularLocation>
</comment>
<dbReference type="PANTHER" id="PTHR15427:SF50">
    <property type="entry name" value="COMPLEMENT C1Q TUMOR NECROSIS FACTOR-RELATED PROTEIN 2-LIKE"/>
    <property type="match status" value="1"/>
</dbReference>
<keyword evidence="2" id="KW-0964">Secreted</keyword>